<gene>
    <name evidence="2" type="ORF">BECKTUN1418D_GA0071000_13482</name>
</gene>
<proteinExistence type="predicted"/>
<evidence type="ECO:0000259" key="1">
    <source>
        <dbReference type="Pfam" id="PF01548"/>
    </source>
</evidence>
<dbReference type="AlphaFoldDB" id="A0A451AHP5"/>
<dbReference type="GO" id="GO:0003677">
    <property type="term" value="F:DNA binding"/>
    <property type="evidence" value="ECO:0007669"/>
    <property type="project" value="InterPro"/>
</dbReference>
<accession>A0A451AHP5</accession>
<dbReference type="EMBL" id="CAADFX010000348">
    <property type="protein sequence ID" value="VFK65558.1"/>
    <property type="molecule type" value="Genomic_DNA"/>
</dbReference>
<evidence type="ECO:0000313" key="2">
    <source>
        <dbReference type="EMBL" id="VFK65558.1"/>
    </source>
</evidence>
<name>A0A451AHP5_9GAMM</name>
<protein>
    <submittedName>
        <fullName evidence="2">Transposase</fullName>
    </submittedName>
</protein>
<reference evidence="2" key="1">
    <citation type="submission" date="2019-02" db="EMBL/GenBank/DDBJ databases">
        <authorList>
            <person name="Gruber-Vodicka R. H."/>
            <person name="Seah K. B. B."/>
        </authorList>
    </citation>
    <scope>NUCLEOTIDE SEQUENCE</scope>
    <source>
        <strain evidence="2">BECK_BY1</strain>
    </source>
</reference>
<sequence length="77" mass="9076">MTRCKTDAVDAAMLAEFVERMPFKPWQCPDGSKLALRTASRRLEALTKQQTRAKNRLFRERRTLVLFPDRNRHSSRL</sequence>
<dbReference type="GO" id="GO:0006313">
    <property type="term" value="P:DNA transposition"/>
    <property type="evidence" value="ECO:0007669"/>
    <property type="project" value="InterPro"/>
</dbReference>
<dbReference type="GO" id="GO:0004803">
    <property type="term" value="F:transposase activity"/>
    <property type="evidence" value="ECO:0007669"/>
    <property type="project" value="InterPro"/>
</dbReference>
<dbReference type="Pfam" id="PF01548">
    <property type="entry name" value="DEDD_Tnp_IS110"/>
    <property type="match status" value="1"/>
</dbReference>
<organism evidence="2">
    <name type="scientific">Candidatus Kentrum sp. TUN</name>
    <dbReference type="NCBI Taxonomy" id="2126343"/>
    <lineage>
        <taxon>Bacteria</taxon>
        <taxon>Pseudomonadati</taxon>
        <taxon>Pseudomonadota</taxon>
        <taxon>Gammaproteobacteria</taxon>
        <taxon>Candidatus Kentrum</taxon>
    </lineage>
</organism>
<feature type="domain" description="Transposase IS110-like N-terminal" evidence="1">
    <location>
        <begin position="4"/>
        <end position="57"/>
    </location>
</feature>
<dbReference type="InterPro" id="IPR002525">
    <property type="entry name" value="Transp_IS110-like_N"/>
</dbReference>